<accession>A0A1A9UD60</accession>
<evidence type="ECO:0000313" key="3">
    <source>
        <dbReference type="Proteomes" id="UP000078200"/>
    </source>
</evidence>
<keyword evidence="1" id="KW-0732">Signal</keyword>
<dbReference type="Proteomes" id="UP000078200">
    <property type="component" value="Unassembled WGS sequence"/>
</dbReference>
<protein>
    <submittedName>
        <fullName evidence="2">Uncharacterized protein</fullName>
    </submittedName>
</protein>
<evidence type="ECO:0000256" key="1">
    <source>
        <dbReference type="SAM" id="SignalP"/>
    </source>
</evidence>
<feature type="chain" id="PRO_5008398413" evidence="1">
    <location>
        <begin position="22"/>
        <end position="137"/>
    </location>
</feature>
<dbReference type="VEuPathDB" id="VectorBase:GAUT000547"/>
<organism evidence="2 3">
    <name type="scientific">Glossina austeni</name>
    <name type="common">Savannah tsetse fly</name>
    <dbReference type="NCBI Taxonomy" id="7395"/>
    <lineage>
        <taxon>Eukaryota</taxon>
        <taxon>Metazoa</taxon>
        <taxon>Ecdysozoa</taxon>
        <taxon>Arthropoda</taxon>
        <taxon>Hexapoda</taxon>
        <taxon>Insecta</taxon>
        <taxon>Pterygota</taxon>
        <taxon>Neoptera</taxon>
        <taxon>Endopterygota</taxon>
        <taxon>Diptera</taxon>
        <taxon>Brachycera</taxon>
        <taxon>Muscomorpha</taxon>
        <taxon>Hippoboscoidea</taxon>
        <taxon>Glossinidae</taxon>
        <taxon>Glossina</taxon>
    </lineage>
</organism>
<sequence length="137" mass="16108">MAGILIAWIICKLVLISFSLSKKNEERILWLTNELMRKQELEQLLLQEKYKNVSDKEQSLKQYFKEFKKGLENADVVLKLSMLVIPWVLAVVKPNKQMNDYITLFCNEVEFIEESAKALDKAVMHKPINYILEVLFE</sequence>
<feature type="signal peptide" evidence="1">
    <location>
        <begin position="1"/>
        <end position="21"/>
    </location>
</feature>
<name>A0A1A9UD60_GLOAU</name>
<dbReference type="EnsemblMetazoa" id="GAUT000547-RA">
    <property type="protein sequence ID" value="GAUT000547-PA"/>
    <property type="gene ID" value="GAUT000547"/>
</dbReference>
<dbReference type="STRING" id="7395.A0A1A9UD60"/>
<keyword evidence="3" id="KW-1185">Reference proteome</keyword>
<proteinExistence type="predicted"/>
<evidence type="ECO:0000313" key="2">
    <source>
        <dbReference type="EnsemblMetazoa" id="GAUT000547-PA"/>
    </source>
</evidence>
<reference evidence="2" key="1">
    <citation type="submission" date="2020-05" db="UniProtKB">
        <authorList>
            <consortium name="EnsemblMetazoa"/>
        </authorList>
    </citation>
    <scope>IDENTIFICATION</scope>
    <source>
        <strain evidence="2">TTRI</strain>
    </source>
</reference>
<dbReference type="AlphaFoldDB" id="A0A1A9UD60"/>